<reference evidence="6" key="1">
    <citation type="submission" date="2018-05" db="EMBL/GenBank/DDBJ databases">
        <authorList>
            <person name="Cea G.-C."/>
            <person name="William W."/>
        </authorList>
    </citation>
    <scope>NUCLEOTIDE SEQUENCE [LARGE SCALE GENOMIC DNA]</scope>
    <source>
        <strain evidence="6">DB21MT 5</strain>
    </source>
</reference>
<dbReference type="InterPro" id="IPR005551">
    <property type="entry name" value="CitX"/>
</dbReference>
<gene>
    <name evidence="5" type="ORF">MORIYA_2876</name>
</gene>
<name>A0A330LRQ0_9GAMM</name>
<keyword evidence="3 5" id="KW-0548">Nucleotidyltransferase</keyword>
<evidence type="ECO:0000313" key="5">
    <source>
        <dbReference type="EMBL" id="SQD79339.1"/>
    </source>
</evidence>
<evidence type="ECO:0000256" key="2">
    <source>
        <dbReference type="ARBA" id="ARBA00022679"/>
    </source>
</evidence>
<organism evidence="5 6">
    <name type="scientific">Moritella yayanosii</name>
    <dbReference type="NCBI Taxonomy" id="69539"/>
    <lineage>
        <taxon>Bacteria</taxon>
        <taxon>Pseudomonadati</taxon>
        <taxon>Pseudomonadota</taxon>
        <taxon>Gammaproteobacteria</taxon>
        <taxon>Alteromonadales</taxon>
        <taxon>Moritellaceae</taxon>
        <taxon>Moritella</taxon>
    </lineage>
</organism>
<evidence type="ECO:0000313" key="6">
    <source>
        <dbReference type="Proteomes" id="UP000250163"/>
    </source>
</evidence>
<evidence type="ECO:0000256" key="4">
    <source>
        <dbReference type="ARBA" id="ARBA00048574"/>
    </source>
</evidence>
<proteinExistence type="predicted"/>
<dbReference type="EC" id="2.7.7.61" evidence="1"/>
<dbReference type="GO" id="GO:0016829">
    <property type="term" value="F:lyase activity"/>
    <property type="evidence" value="ECO:0007669"/>
    <property type="project" value="UniProtKB-KW"/>
</dbReference>
<keyword evidence="5" id="KW-0456">Lyase</keyword>
<dbReference type="Proteomes" id="UP000250163">
    <property type="component" value="Chromosome MORIYA"/>
</dbReference>
<dbReference type="EMBL" id="LS483250">
    <property type="protein sequence ID" value="SQD79339.1"/>
    <property type="molecule type" value="Genomic_DNA"/>
</dbReference>
<dbReference type="GO" id="GO:0050519">
    <property type="term" value="F:holo-citrate lyase synthase activity"/>
    <property type="evidence" value="ECO:0007669"/>
    <property type="project" value="UniProtKB-EC"/>
</dbReference>
<dbReference type="OrthoDB" id="3196716at2"/>
<accession>A0A330LRQ0</accession>
<keyword evidence="2 5" id="KW-0808">Transferase</keyword>
<dbReference type="NCBIfam" id="TIGR03124">
    <property type="entry name" value="citrate_citX"/>
    <property type="match status" value="1"/>
</dbReference>
<dbReference type="RefSeq" id="WP_112715978.1">
    <property type="nucleotide sequence ID" value="NZ_LS483250.1"/>
</dbReference>
<keyword evidence="6" id="KW-1185">Reference proteome</keyword>
<dbReference type="KEGG" id="mya:MORIYA_2876"/>
<comment type="catalytic activity">
    <reaction evidence="4">
        <text>apo-[citrate lyase ACP] + 2'-(5''-triphospho-alpha-D-ribosyl)-3'-dephospho-CoA = holo-[citrate lyase ACP] + diphosphate</text>
        <dbReference type="Rhea" id="RHEA:16333"/>
        <dbReference type="Rhea" id="RHEA-COMP:10157"/>
        <dbReference type="Rhea" id="RHEA-COMP:10158"/>
        <dbReference type="ChEBI" id="CHEBI:29999"/>
        <dbReference type="ChEBI" id="CHEBI:33019"/>
        <dbReference type="ChEBI" id="CHEBI:61378"/>
        <dbReference type="ChEBI" id="CHEBI:82683"/>
        <dbReference type="EC" id="2.7.7.61"/>
    </reaction>
</comment>
<evidence type="ECO:0000256" key="1">
    <source>
        <dbReference type="ARBA" id="ARBA00012524"/>
    </source>
</evidence>
<dbReference type="GO" id="GO:0051191">
    <property type="term" value="P:prosthetic group biosynthetic process"/>
    <property type="evidence" value="ECO:0007669"/>
    <property type="project" value="InterPro"/>
</dbReference>
<evidence type="ECO:0000256" key="3">
    <source>
        <dbReference type="ARBA" id="ARBA00022695"/>
    </source>
</evidence>
<protein>
    <recommendedName>
        <fullName evidence="1">citrate lyase holo-[acyl-carrier protein] synthase</fullName>
        <ecNumber evidence="1">2.7.7.61</ecNumber>
    </recommendedName>
</protein>
<dbReference type="AlphaFoldDB" id="A0A330LRQ0"/>
<dbReference type="Pfam" id="PF03802">
    <property type="entry name" value="CitX"/>
    <property type="match status" value="1"/>
</dbReference>
<sequence>MLASTKTVDLFEVIANKENRVKRQQEWLKSHSLPLISFSINMPGPEKNNALTDVIFRQGMHAIRNTCASYGWTIVNRQIHRANTGAEAIMVVETDDVNALKIAMMRIEHTHAMGRLMDIDVLAVSGEIISRDNQGFGKRQCYICDDEAVVCARSQRHDLPTLLQKIEEIVNNA</sequence>